<keyword evidence="8" id="KW-1185">Reference proteome</keyword>
<feature type="binding site" evidence="6">
    <location>
        <position position="144"/>
    </location>
    <ligand>
        <name>S-adenosyl-L-methionine</name>
        <dbReference type="ChEBI" id="CHEBI:59789"/>
    </ligand>
</feature>
<comment type="subcellular location">
    <subcellularLocation>
        <location evidence="6">Cytoplasm</location>
    </subcellularLocation>
</comment>
<evidence type="ECO:0000256" key="4">
    <source>
        <dbReference type="ARBA" id="ARBA00022679"/>
    </source>
</evidence>
<dbReference type="InterPro" id="IPR004498">
    <property type="entry name" value="Ribosomal_PrmA_MeTrfase"/>
</dbReference>
<comment type="catalytic activity">
    <reaction evidence="6">
        <text>L-lysyl-[protein] + 3 S-adenosyl-L-methionine = N(6),N(6),N(6)-trimethyl-L-lysyl-[protein] + 3 S-adenosyl-L-homocysteine + 3 H(+)</text>
        <dbReference type="Rhea" id="RHEA:54192"/>
        <dbReference type="Rhea" id="RHEA-COMP:9752"/>
        <dbReference type="Rhea" id="RHEA-COMP:13826"/>
        <dbReference type="ChEBI" id="CHEBI:15378"/>
        <dbReference type="ChEBI" id="CHEBI:29969"/>
        <dbReference type="ChEBI" id="CHEBI:57856"/>
        <dbReference type="ChEBI" id="CHEBI:59789"/>
        <dbReference type="ChEBI" id="CHEBI:61961"/>
    </reaction>
</comment>
<dbReference type="HAMAP" id="MF_00735">
    <property type="entry name" value="Methyltr_PrmA"/>
    <property type="match status" value="1"/>
</dbReference>
<keyword evidence="5 6" id="KW-0949">S-adenosyl-L-methionine</keyword>
<dbReference type="SUPFAM" id="SSF53335">
    <property type="entry name" value="S-adenosyl-L-methionine-dependent methyltransferases"/>
    <property type="match status" value="1"/>
</dbReference>
<dbReference type="GO" id="GO:0032259">
    <property type="term" value="P:methylation"/>
    <property type="evidence" value="ECO:0007669"/>
    <property type="project" value="UniProtKB-KW"/>
</dbReference>
<evidence type="ECO:0000313" key="8">
    <source>
        <dbReference type="Proteomes" id="UP001597264"/>
    </source>
</evidence>
<sequence length="296" mass="32467">MPWLQLRVNTNREQAEKIEDALLFAGAVSVTLQDNADQPILEPALGETPLWDETLVTGLFDAEIDTSVTEAKAASFLCELLPNARWEQLEDKDWEREWMSHYKPIQCGDNLWICPSWCEPPEPDAVNLLLDPGLAFGTGTHPTTFLCLQWLAEEPVQGKSAIDYGCGSGILGIGALLLGADSALGTDIDPQALIASRDNAQRNGIDPDRFPVYLPEKTPPASEANADIMLANILAGPLVELAPQLIERTRIGGRICLSGILNSQAEKVKAAYSQWIDFDADGEKEEWVRLSGTRTR</sequence>
<keyword evidence="7" id="KW-0689">Ribosomal protein</keyword>
<dbReference type="InterPro" id="IPR029063">
    <property type="entry name" value="SAM-dependent_MTases_sf"/>
</dbReference>
<name>A0ABW3U6G5_9GAMM</name>
<comment type="caution">
    <text evidence="7">The sequence shown here is derived from an EMBL/GenBank/DDBJ whole genome shotgun (WGS) entry which is preliminary data.</text>
</comment>
<evidence type="ECO:0000313" key="7">
    <source>
        <dbReference type="EMBL" id="MFD1216017.1"/>
    </source>
</evidence>
<protein>
    <recommendedName>
        <fullName evidence="6">Ribosomal protein L11 methyltransferase</fullName>
        <shortName evidence="6">L11 Mtase</shortName>
        <ecNumber evidence="6">2.1.1.-</ecNumber>
    </recommendedName>
</protein>
<dbReference type="PANTHER" id="PTHR43648">
    <property type="entry name" value="ELECTRON TRANSFER FLAVOPROTEIN BETA SUBUNIT LYSINE METHYLTRANSFERASE"/>
    <property type="match status" value="1"/>
</dbReference>
<dbReference type="Pfam" id="PF06325">
    <property type="entry name" value="PrmA"/>
    <property type="match status" value="1"/>
</dbReference>
<dbReference type="Proteomes" id="UP001597264">
    <property type="component" value="Unassembled WGS sequence"/>
</dbReference>
<dbReference type="CDD" id="cd02440">
    <property type="entry name" value="AdoMet_MTases"/>
    <property type="match status" value="1"/>
</dbReference>
<dbReference type="EMBL" id="JBHTLR010000005">
    <property type="protein sequence ID" value="MFD1216017.1"/>
    <property type="molecule type" value="Genomic_DNA"/>
</dbReference>
<dbReference type="Gene3D" id="3.40.50.150">
    <property type="entry name" value="Vaccinia Virus protein VP39"/>
    <property type="match status" value="1"/>
</dbReference>
<accession>A0ABW3U6G5</accession>
<dbReference type="RefSeq" id="WP_230436115.1">
    <property type="nucleotide sequence ID" value="NZ_CP087715.1"/>
</dbReference>
<dbReference type="GO" id="GO:0008168">
    <property type="term" value="F:methyltransferase activity"/>
    <property type="evidence" value="ECO:0007669"/>
    <property type="project" value="UniProtKB-KW"/>
</dbReference>
<keyword evidence="4 6" id="KW-0808">Transferase</keyword>
<evidence type="ECO:0000256" key="3">
    <source>
        <dbReference type="ARBA" id="ARBA00022603"/>
    </source>
</evidence>
<dbReference type="NCBIfam" id="TIGR00406">
    <property type="entry name" value="prmA"/>
    <property type="match status" value="1"/>
</dbReference>
<keyword evidence="7" id="KW-0687">Ribonucleoprotein</keyword>
<proteinExistence type="inferred from homology"/>
<dbReference type="PANTHER" id="PTHR43648:SF1">
    <property type="entry name" value="ELECTRON TRANSFER FLAVOPROTEIN BETA SUBUNIT LYSINE METHYLTRANSFERASE"/>
    <property type="match status" value="1"/>
</dbReference>
<dbReference type="PIRSF" id="PIRSF000401">
    <property type="entry name" value="RPL11_MTase"/>
    <property type="match status" value="1"/>
</dbReference>
<keyword evidence="3 6" id="KW-0489">Methyltransferase</keyword>
<keyword evidence="2 6" id="KW-0963">Cytoplasm</keyword>
<feature type="binding site" evidence="6">
    <location>
        <position position="187"/>
    </location>
    <ligand>
        <name>S-adenosyl-L-methionine</name>
        <dbReference type="ChEBI" id="CHEBI:59789"/>
    </ligand>
</feature>
<reference evidence="8" key="1">
    <citation type="journal article" date="2019" name="Int. J. Syst. Evol. Microbiol.">
        <title>The Global Catalogue of Microorganisms (GCM) 10K type strain sequencing project: providing services to taxonomists for standard genome sequencing and annotation.</title>
        <authorList>
            <consortium name="The Broad Institute Genomics Platform"/>
            <consortium name="The Broad Institute Genome Sequencing Center for Infectious Disease"/>
            <person name="Wu L."/>
            <person name="Ma J."/>
        </authorList>
    </citation>
    <scope>NUCLEOTIDE SEQUENCE [LARGE SCALE GENOMIC DNA]</scope>
    <source>
        <strain evidence="8">CCUG 54356</strain>
    </source>
</reference>
<dbReference type="EC" id="2.1.1.-" evidence="6"/>
<dbReference type="GO" id="GO:0005840">
    <property type="term" value="C:ribosome"/>
    <property type="evidence" value="ECO:0007669"/>
    <property type="project" value="UniProtKB-KW"/>
</dbReference>
<evidence type="ECO:0000256" key="6">
    <source>
        <dbReference type="HAMAP-Rule" id="MF_00735"/>
    </source>
</evidence>
<feature type="binding site" evidence="6">
    <location>
        <position position="232"/>
    </location>
    <ligand>
        <name>S-adenosyl-L-methionine</name>
        <dbReference type="ChEBI" id="CHEBI:59789"/>
    </ligand>
</feature>
<dbReference type="InterPro" id="IPR050078">
    <property type="entry name" value="Ribosomal_L11_MeTrfase_PrmA"/>
</dbReference>
<gene>
    <name evidence="6 7" type="primary">prmA</name>
    <name evidence="7" type="ORF">ACFQ2X_05345</name>
</gene>
<evidence type="ECO:0000256" key="5">
    <source>
        <dbReference type="ARBA" id="ARBA00022691"/>
    </source>
</evidence>
<evidence type="ECO:0000256" key="1">
    <source>
        <dbReference type="ARBA" id="ARBA00009741"/>
    </source>
</evidence>
<evidence type="ECO:0000256" key="2">
    <source>
        <dbReference type="ARBA" id="ARBA00022490"/>
    </source>
</evidence>
<organism evidence="7 8">
    <name type="scientific">Microbulbifer celer</name>
    <dbReference type="NCBI Taxonomy" id="435905"/>
    <lineage>
        <taxon>Bacteria</taxon>
        <taxon>Pseudomonadati</taxon>
        <taxon>Pseudomonadota</taxon>
        <taxon>Gammaproteobacteria</taxon>
        <taxon>Cellvibrionales</taxon>
        <taxon>Microbulbiferaceae</taxon>
        <taxon>Microbulbifer</taxon>
    </lineage>
</organism>
<comment type="function">
    <text evidence="6">Methylates ribosomal protein L11.</text>
</comment>
<comment type="similarity">
    <text evidence="1 6">Belongs to the methyltransferase superfamily. PrmA family.</text>
</comment>
<feature type="binding site" evidence="6">
    <location>
        <position position="165"/>
    </location>
    <ligand>
        <name>S-adenosyl-L-methionine</name>
        <dbReference type="ChEBI" id="CHEBI:59789"/>
    </ligand>
</feature>